<name>A0A0U5FKA2_XANCI</name>
<evidence type="ECO:0000313" key="1">
    <source>
        <dbReference type="EMBL" id="CEG17733.1"/>
    </source>
</evidence>
<gene>
    <name evidence="1" type="ORF">XAC3562_660001</name>
</gene>
<keyword evidence="2" id="KW-1185">Reference proteome</keyword>
<protein>
    <submittedName>
        <fullName evidence="1">Uncharacterized protein</fullName>
    </submittedName>
</protein>
<evidence type="ECO:0000313" key="2">
    <source>
        <dbReference type="Proteomes" id="UP000052230"/>
    </source>
</evidence>
<dbReference type="EMBL" id="CCXZ01000162">
    <property type="protein sequence ID" value="CEG17733.1"/>
    <property type="molecule type" value="Genomic_DNA"/>
</dbReference>
<dbReference type="Proteomes" id="UP000052230">
    <property type="component" value="Unassembled WGS sequence"/>
</dbReference>
<accession>A0A0U5FKA2</accession>
<sequence>MFSFQLRPITRHNFASPKSFSLGESRFTLFVRS</sequence>
<proteinExistence type="predicted"/>
<reference evidence="1 2" key="1">
    <citation type="submission" date="2014-09" db="EMBL/GenBank/DDBJ databases">
        <authorList>
            <person name="Regsiter A."/>
        </authorList>
    </citation>
    <scope>NUCLEOTIDE SEQUENCE [LARGE SCALE GENOMIC DNA]</scope>
</reference>
<dbReference type="AlphaFoldDB" id="A0A0U5FKA2"/>
<organism evidence="1 2">
    <name type="scientific">Xanthomonas citri pv. citri</name>
    <dbReference type="NCBI Taxonomy" id="611301"/>
    <lineage>
        <taxon>Bacteria</taxon>
        <taxon>Pseudomonadati</taxon>
        <taxon>Pseudomonadota</taxon>
        <taxon>Gammaproteobacteria</taxon>
        <taxon>Lysobacterales</taxon>
        <taxon>Lysobacteraceae</taxon>
        <taxon>Xanthomonas</taxon>
    </lineage>
</organism>
<comment type="caution">
    <text evidence="1">The sequence shown here is derived from an EMBL/GenBank/DDBJ whole genome shotgun (WGS) entry which is preliminary data.</text>
</comment>